<evidence type="ECO:0000256" key="1">
    <source>
        <dbReference type="SAM" id="MobiDB-lite"/>
    </source>
</evidence>
<accession>A0A1U7HE52</accession>
<keyword evidence="2" id="KW-0472">Membrane</keyword>
<dbReference type="RefSeq" id="WP_073600237.1">
    <property type="nucleotide sequence ID" value="NZ_MRCB01000017.1"/>
</dbReference>
<feature type="transmembrane region" description="Helical" evidence="2">
    <location>
        <begin position="21"/>
        <end position="44"/>
    </location>
</feature>
<evidence type="ECO:0000313" key="4">
    <source>
        <dbReference type="EMBL" id="OKH21849.1"/>
    </source>
</evidence>
<keyword evidence="2" id="KW-1133">Transmembrane helix</keyword>
<feature type="domain" description="D-alanyl-D-alanine carboxypeptidase-like core" evidence="3">
    <location>
        <begin position="100"/>
        <end position="230"/>
    </location>
</feature>
<comment type="caution">
    <text evidence="4">The sequence shown here is derived from an EMBL/GenBank/DDBJ whole genome shotgun (WGS) entry which is preliminary data.</text>
</comment>
<keyword evidence="2" id="KW-0812">Transmembrane</keyword>
<dbReference type="Pfam" id="PF02557">
    <property type="entry name" value="VanY"/>
    <property type="match status" value="1"/>
</dbReference>
<gene>
    <name evidence="4" type="ORF">NIES593_14345</name>
</gene>
<keyword evidence="5" id="KW-1185">Reference proteome</keyword>
<protein>
    <submittedName>
        <fullName evidence="4">D-alanyl-D-alanine carboxypeptidase</fullName>
    </submittedName>
</protein>
<reference evidence="4 5" key="1">
    <citation type="submission" date="2016-11" db="EMBL/GenBank/DDBJ databases">
        <title>Draft Genome Sequences of Nine Cyanobacterial Strains from Diverse Habitats.</title>
        <authorList>
            <person name="Zhu T."/>
            <person name="Hou S."/>
            <person name="Lu X."/>
            <person name="Hess W.R."/>
        </authorList>
    </citation>
    <scope>NUCLEOTIDE SEQUENCE [LARGE SCALE GENOMIC DNA]</scope>
    <source>
        <strain evidence="4 5">NIES-593</strain>
    </source>
</reference>
<keyword evidence="4" id="KW-0645">Protease</keyword>
<keyword evidence="4" id="KW-0121">Carboxypeptidase</keyword>
<dbReference type="InterPro" id="IPR009045">
    <property type="entry name" value="Zn_M74/Hedgehog-like"/>
</dbReference>
<name>A0A1U7HE52_9CYAN</name>
<dbReference type="PANTHER" id="PTHR34385">
    <property type="entry name" value="D-ALANYL-D-ALANINE CARBOXYPEPTIDASE"/>
    <property type="match status" value="1"/>
</dbReference>
<dbReference type="SUPFAM" id="SSF55166">
    <property type="entry name" value="Hedgehog/DD-peptidase"/>
    <property type="match status" value="1"/>
</dbReference>
<dbReference type="OrthoDB" id="9792074at2"/>
<dbReference type="AlphaFoldDB" id="A0A1U7HE52"/>
<dbReference type="Gene3D" id="3.30.1380.10">
    <property type="match status" value="1"/>
</dbReference>
<dbReference type="InterPro" id="IPR058193">
    <property type="entry name" value="VanY/YodJ_core_dom"/>
</dbReference>
<keyword evidence="4" id="KW-0378">Hydrolase</keyword>
<proteinExistence type="predicted"/>
<evidence type="ECO:0000259" key="3">
    <source>
        <dbReference type="Pfam" id="PF02557"/>
    </source>
</evidence>
<dbReference type="PANTHER" id="PTHR34385:SF1">
    <property type="entry name" value="PEPTIDOGLYCAN L-ALANYL-D-GLUTAMATE ENDOPEPTIDASE CWLK"/>
    <property type="match status" value="1"/>
</dbReference>
<sequence>MDEIPEALRDSPKNKQSSRQLPLFLIGFSLGLGMLAIIAGVLLFRSPAKVPQKSAATVTPTPTTPAPTPTSEPVENVLGHLPYEEAPESELKAITPDGRIRMRLAAAEAFLQLQAAARADGVILIPISGFRSVREQNRLFFEVKQQRNQEASKRAEVSAPPGYSEHHTGYAIDLGDGRSPATNLSVSFEKTAAFRWLKNNANRYSFELSFPPNNPQGVSYEPWHWRYVGDRNSLETFYKARELKQPTNNSQSR</sequence>
<organism evidence="4 5">
    <name type="scientific">Hydrococcus rivularis NIES-593</name>
    <dbReference type="NCBI Taxonomy" id="1921803"/>
    <lineage>
        <taxon>Bacteria</taxon>
        <taxon>Bacillati</taxon>
        <taxon>Cyanobacteriota</taxon>
        <taxon>Cyanophyceae</taxon>
        <taxon>Pleurocapsales</taxon>
        <taxon>Hydrococcaceae</taxon>
        <taxon>Hydrococcus</taxon>
    </lineage>
</organism>
<dbReference type="InterPro" id="IPR052179">
    <property type="entry name" value="DD-CPase-like"/>
</dbReference>
<evidence type="ECO:0000256" key="2">
    <source>
        <dbReference type="SAM" id="Phobius"/>
    </source>
</evidence>
<evidence type="ECO:0000313" key="5">
    <source>
        <dbReference type="Proteomes" id="UP000186868"/>
    </source>
</evidence>
<dbReference type="EMBL" id="MRCB01000017">
    <property type="protein sequence ID" value="OKH21849.1"/>
    <property type="molecule type" value="Genomic_DNA"/>
</dbReference>
<dbReference type="GO" id="GO:0004180">
    <property type="term" value="F:carboxypeptidase activity"/>
    <property type="evidence" value="ECO:0007669"/>
    <property type="project" value="UniProtKB-KW"/>
</dbReference>
<dbReference type="STRING" id="1921803.NIES593_14345"/>
<dbReference type="GO" id="GO:0006508">
    <property type="term" value="P:proteolysis"/>
    <property type="evidence" value="ECO:0007669"/>
    <property type="project" value="InterPro"/>
</dbReference>
<dbReference type="CDD" id="cd14852">
    <property type="entry name" value="LD-carboxypeptidase"/>
    <property type="match status" value="1"/>
</dbReference>
<dbReference type="Proteomes" id="UP000186868">
    <property type="component" value="Unassembled WGS sequence"/>
</dbReference>
<dbReference type="InterPro" id="IPR003709">
    <property type="entry name" value="VanY-like_core_dom"/>
</dbReference>
<feature type="region of interest" description="Disordered" evidence="1">
    <location>
        <begin position="53"/>
        <end position="72"/>
    </location>
</feature>